<sequence length="184" mass="21550">MKAREKDNQLQRDGKKRDYKAKRQQRLGGKKGGLSLEAFSKAKSMPSGFNPSLIKKQREFYKNAKVVKKYKKSVDPHNYQSHPPTAQAYEEGENSGSMPKHNKKKRRQTLESLKEEGERKRQEKEREKLEREAMIKAKKEAMEKAELKRKAMRGNMFKKTRSGQPVMKYRIQHILDGLLDSEKK</sequence>
<protein>
    <submittedName>
        <fullName evidence="2">rRNA-processing protein</fullName>
    </submittedName>
</protein>
<dbReference type="Pfam" id="PF08524">
    <property type="entry name" value="rRNA_processing"/>
    <property type="match status" value="1"/>
</dbReference>
<proteinExistence type="predicted"/>
<feature type="compositionally biased region" description="Basic and acidic residues" evidence="1">
    <location>
        <begin position="1"/>
        <end position="16"/>
    </location>
</feature>
<organism evidence="2 3">
    <name type="scientific">Rhynchospora pubera</name>
    <dbReference type="NCBI Taxonomy" id="906938"/>
    <lineage>
        <taxon>Eukaryota</taxon>
        <taxon>Viridiplantae</taxon>
        <taxon>Streptophyta</taxon>
        <taxon>Embryophyta</taxon>
        <taxon>Tracheophyta</taxon>
        <taxon>Spermatophyta</taxon>
        <taxon>Magnoliopsida</taxon>
        <taxon>Liliopsida</taxon>
        <taxon>Poales</taxon>
        <taxon>Cyperaceae</taxon>
        <taxon>Cyperoideae</taxon>
        <taxon>Rhynchosporeae</taxon>
        <taxon>Rhynchospora</taxon>
    </lineage>
</organism>
<dbReference type="GO" id="GO:0005634">
    <property type="term" value="C:nucleus"/>
    <property type="evidence" value="ECO:0007669"/>
    <property type="project" value="TreeGrafter"/>
</dbReference>
<accession>A0AAV8DUF0</accession>
<dbReference type="Proteomes" id="UP001140206">
    <property type="component" value="Chromosome 3"/>
</dbReference>
<evidence type="ECO:0000313" key="3">
    <source>
        <dbReference type="Proteomes" id="UP001140206"/>
    </source>
</evidence>
<dbReference type="EMBL" id="JAMFTS010000003">
    <property type="protein sequence ID" value="KAJ4773068.1"/>
    <property type="molecule type" value="Genomic_DNA"/>
</dbReference>
<evidence type="ECO:0000313" key="2">
    <source>
        <dbReference type="EMBL" id="KAJ4773068.1"/>
    </source>
</evidence>
<dbReference type="InterPro" id="IPR013730">
    <property type="entry name" value="Fyv7/TAP26"/>
</dbReference>
<dbReference type="PANTHER" id="PTHR15657">
    <property type="entry name" value="THYROID TRANSCRIPTION FACTOR 1-ASSOCIATED PROTEIN 26"/>
    <property type="match status" value="1"/>
</dbReference>
<reference evidence="2" key="1">
    <citation type="submission" date="2022-08" db="EMBL/GenBank/DDBJ databases">
        <authorList>
            <person name="Marques A."/>
        </authorList>
    </citation>
    <scope>NUCLEOTIDE SEQUENCE</scope>
    <source>
        <strain evidence="2">RhyPub2mFocal</strain>
        <tissue evidence="2">Leaves</tissue>
    </source>
</reference>
<evidence type="ECO:0000256" key="1">
    <source>
        <dbReference type="SAM" id="MobiDB-lite"/>
    </source>
</evidence>
<gene>
    <name evidence="2" type="ORF">LUZ62_057325</name>
</gene>
<feature type="compositionally biased region" description="Basic residues" evidence="1">
    <location>
        <begin position="150"/>
        <end position="161"/>
    </location>
</feature>
<feature type="compositionally biased region" description="Basic and acidic residues" evidence="1">
    <location>
        <begin position="108"/>
        <end position="149"/>
    </location>
</feature>
<dbReference type="AlphaFoldDB" id="A0AAV8DUF0"/>
<feature type="compositionally biased region" description="Basic residues" evidence="1">
    <location>
        <begin position="17"/>
        <end position="29"/>
    </location>
</feature>
<name>A0AAV8DUF0_9POAL</name>
<comment type="caution">
    <text evidence="2">The sequence shown here is derived from an EMBL/GenBank/DDBJ whole genome shotgun (WGS) entry which is preliminary data.</text>
</comment>
<dbReference type="PANTHER" id="PTHR15657:SF1">
    <property type="entry name" value="THYROID TRANSCRIPTION FACTOR 1-ASSOCIATED PROTEIN 26"/>
    <property type="match status" value="1"/>
</dbReference>
<keyword evidence="3" id="KW-1185">Reference proteome</keyword>
<feature type="region of interest" description="Disordered" evidence="1">
    <location>
        <begin position="1"/>
        <end position="51"/>
    </location>
</feature>
<feature type="region of interest" description="Disordered" evidence="1">
    <location>
        <begin position="72"/>
        <end position="164"/>
    </location>
</feature>